<feature type="domain" description="Pili assembly chaperone N-terminal" evidence="2">
    <location>
        <begin position="40"/>
        <end position="120"/>
    </location>
</feature>
<evidence type="ECO:0000259" key="2">
    <source>
        <dbReference type="Pfam" id="PF00345"/>
    </source>
</evidence>
<protein>
    <submittedName>
        <fullName evidence="3">Fimbria/pilus periplasmic chaperone</fullName>
    </submittedName>
</protein>
<proteinExistence type="predicted"/>
<feature type="chain" id="PRO_5046352408" evidence="1">
    <location>
        <begin position="25"/>
        <end position="215"/>
    </location>
</feature>
<sequence>MRQINVSLVLIIFMALAIPQSVEAISVSPMDMEGTVESITTQTIKVSNNTKYDEYVKVLVYKILNPGMPNQKESLVKNSNQLELTVYPKIFKLSPNETESIRIITSNKTVTNETLYRVRVIPGNSFDAGLTVKVSYGVLVRLIANKDKYAFNVNKNNNEFILSNTGNRRIHVQSECKELDKSEFRLYPNQKIPISSKCEISELSVMTESGRIINE</sequence>
<dbReference type="Pfam" id="PF00345">
    <property type="entry name" value="PapD_N"/>
    <property type="match status" value="1"/>
</dbReference>
<dbReference type="InterPro" id="IPR016147">
    <property type="entry name" value="Pili_assmbl_chaperone_N"/>
</dbReference>
<evidence type="ECO:0000313" key="4">
    <source>
        <dbReference type="Proteomes" id="UP001195963"/>
    </source>
</evidence>
<keyword evidence="4" id="KW-1185">Reference proteome</keyword>
<organism evidence="3 4">
    <name type="scientific">Shewanella nanhaiensis</name>
    <dbReference type="NCBI Taxonomy" id="2864872"/>
    <lineage>
        <taxon>Bacteria</taxon>
        <taxon>Pseudomonadati</taxon>
        <taxon>Pseudomonadota</taxon>
        <taxon>Gammaproteobacteria</taxon>
        <taxon>Alteromonadales</taxon>
        <taxon>Shewanellaceae</taxon>
        <taxon>Shewanella</taxon>
    </lineage>
</organism>
<evidence type="ECO:0000313" key="3">
    <source>
        <dbReference type="EMBL" id="MBW8184073.1"/>
    </source>
</evidence>
<evidence type="ECO:0000256" key="1">
    <source>
        <dbReference type="SAM" id="SignalP"/>
    </source>
</evidence>
<comment type="caution">
    <text evidence="3">The sequence shown here is derived from an EMBL/GenBank/DDBJ whole genome shotgun (WGS) entry which is preliminary data.</text>
</comment>
<dbReference type="Proteomes" id="UP001195963">
    <property type="component" value="Unassembled WGS sequence"/>
</dbReference>
<gene>
    <name evidence="3" type="ORF">K0625_10340</name>
</gene>
<dbReference type="RefSeq" id="WP_220109619.1">
    <property type="nucleotide sequence ID" value="NZ_JAHZST010000006.1"/>
</dbReference>
<accession>A0ABS7E2Y6</accession>
<feature type="signal peptide" evidence="1">
    <location>
        <begin position="1"/>
        <end position="24"/>
    </location>
</feature>
<dbReference type="EMBL" id="JAHZST010000006">
    <property type="protein sequence ID" value="MBW8184073.1"/>
    <property type="molecule type" value="Genomic_DNA"/>
</dbReference>
<keyword evidence="1" id="KW-0732">Signal</keyword>
<reference evidence="3 4" key="1">
    <citation type="submission" date="2021-07" db="EMBL/GenBank/DDBJ databases">
        <title>Shewanella sp. nov, isolated from SCS.</title>
        <authorList>
            <person name="Cao W.R."/>
        </authorList>
    </citation>
    <scope>NUCLEOTIDE SEQUENCE [LARGE SCALE GENOMIC DNA]</scope>
    <source>
        <strain evidence="3 4">NR704-98</strain>
    </source>
</reference>
<dbReference type="InterPro" id="IPR008962">
    <property type="entry name" value="PapD-like_sf"/>
</dbReference>
<dbReference type="InterPro" id="IPR013783">
    <property type="entry name" value="Ig-like_fold"/>
</dbReference>
<dbReference type="SUPFAM" id="SSF49354">
    <property type="entry name" value="PapD-like"/>
    <property type="match status" value="1"/>
</dbReference>
<name>A0ABS7E2Y6_9GAMM</name>
<dbReference type="Gene3D" id="2.60.40.10">
    <property type="entry name" value="Immunoglobulins"/>
    <property type="match status" value="1"/>
</dbReference>